<proteinExistence type="inferred from homology"/>
<evidence type="ECO:0000259" key="4">
    <source>
        <dbReference type="Pfam" id="PF17782"/>
    </source>
</evidence>
<dbReference type="SUPFAM" id="SSF47781">
    <property type="entry name" value="RuvA domain 2-like"/>
    <property type="match status" value="1"/>
</dbReference>
<dbReference type="InterPro" id="IPR003488">
    <property type="entry name" value="DprA"/>
</dbReference>
<dbReference type="InterPro" id="IPR041614">
    <property type="entry name" value="DprA_WH"/>
</dbReference>
<gene>
    <name evidence="5" type="ORF">MM35RIKEN_21700</name>
</gene>
<dbReference type="EMBL" id="AP023416">
    <property type="protein sequence ID" value="BCK79978.1"/>
    <property type="molecule type" value="Genomic_DNA"/>
</dbReference>
<feature type="domain" description="DprA winged helix" evidence="4">
    <location>
        <begin position="336"/>
        <end position="392"/>
    </location>
</feature>
<evidence type="ECO:0008006" key="7">
    <source>
        <dbReference type="Google" id="ProtNLM"/>
    </source>
</evidence>
<feature type="compositionally biased region" description="Basic and acidic residues" evidence="2">
    <location>
        <begin position="313"/>
        <end position="322"/>
    </location>
</feature>
<dbReference type="PANTHER" id="PTHR43022:SF1">
    <property type="entry name" value="PROTEIN SMF"/>
    <property type="match status" value="1"/>
</dbReference>
<keyword evidence="5" id="KW-0614">Plasmid</keyword>
<evidence type="ECO:0000256" key="2">
    <source>
        <dbReference type="SAM" id="MobiDB-lite"/>
    </source>
</evidence>
<dbReference type="InterPro" id="IPR010994">
    <property type="entry name" value="RuvA_2-like"/>
</dbReference>
<dbReference type="KEGG" id="vfa:MM35RIKEN_21700"/>
<organism evidence="5 6">
    <name type="scientific">Vescimonas fastidiosa</name>
    <dbReference type="NCBI Taxonomy" id="2714353"/>
    <lineage>
        <taxon>Bacteria</taxon>
        <taxon>Bacillati</taxon>
        <taxon>Bacillota</taxon>
        <taxon>Clostridia</taxon>
        <taxon>Eubacteriales</taxon>
        <taxon>Oscillospiraceae</taxon>
        <taxon>Vescimonas</taxon>
    </lineage>
</organism>
<dbReference type="Pfam" id="PF17782">
    <property type="entry name" value="WHD_DprA"/>
    <property type="match status" value="1"/>
</dbReference>
<dbReference type="SUPFAM" id="SSF102405">
    <property type="entry name" value="MCP/YpsA-like"/>
    <property type="match status" value="1"/>
</dbReference>
<dbReference type="Gene3D" id="3.40.50.450">
    <property type="match status" value="1"/>
</dbReference>
<dbReference type="InterPro" id="IPR036388">
    <property type="entry name" value="WH-like_DNA-bd_sf"/>
</dbReference>
<dbReference type="NCBIfam" id="TIGR00732">
    <property type="entry name" value="dprA"/>
    <property type="match status" value="1"/>
</dbReference>
<name>A0A810PUG9_9FIRM</name>
<keyword evidence="6" id="KW-1185">Reference proteome</keyword>
<feature type="domain" description="Smf/DprA SLOG" evidence="3">
    <location>
        <begin position="78"/>
        <end position="285"/>
    </location>
</feature>
<protein>
    <recommendedName>
        <fullName evidence="7">DNA-protecting protein DprA</fullName>
    </recommendedName>
</protein>
<feature type="region of interest" description="Disordered" evidence="2">
    <location>
        <begin position="298"/>
        <end position="338"/>
    </location>
</feature>
<evidence type="ECO:0000313" key="6">
    <source>
        <dbReference type="Proteomes" id="UP000681343"/>
    </source>
</evidence>
<geneLocation type="plasmid" evidence="5 6">
    <name>pMM35_01</name>
</geneLocation>
<sequence length="408" mass="44147">MSALQYWIWLSTRPHLTTACKCALLARFGSAEEVYYADPQALSSVEPLGKEQLDSLSDKSLDKALAILDRCARKDVFVLTLHDALYPQRLRNIFDPPLLLYGKGAMPSFDDEAAIAVVGTRSCSPYGLRSAEHFGYSLAREGALVVSGLARGIDASAHEGALRAGGITAAVLGCGPDIAYPAENARLYADILSSGVVLSEYPPGTEARSWHFPVRNRIISGLSVATLVVEAPEKSGALITAATALDQGREVFAVPGPIDARTSLGCNALLRDGAGLAAQSSDILSGYYLRFPHKLHPRGDRPPLAEPPAGPEDTPRWEKPVQDKPWSPQPAAPALPRRSARDLSDLELSLLRILDDKIPLLIDEAADRLQLPVAQVLSAVTIMEIDGLIRREGMRKYLRTVEVEETKE</sequence>
<evidence type="ECO:0000256" key="1">
    <source>
        <dbReference type="ARBA" id="ARBA00006525"/>
    </source>
</evidence>
<evidence type="ECO:0000313" key="5">
    <source>
        <dbReference type="EMBL" id="BCK79978.1"/>
    </source>
</evidence>
<dbReference type="Proteomes" id="UP000681343">
    <property type="component" value="Plasmid pMM35_01"/>
</dbReference>
<dbReference type="InterPro" id="IPR057666">
    <property type="entry name" value="DrpA_SLOG"/>
</dbReference>
<dbReference type="PANTHER" id="PTHR43022">
    <property type="entry name" value="PROTEIN SMF"/>
    <property type="match status" value="1"/>
</dbReference>
<dbReference type="Gene3D" id="1.10.10.10">
    <property type="entry name" value="Winged helix-like DNA-binding domain superfamily/Winged helix DNA-binding domain"/>
    <property type="match status" value="1"/>
</dbReference>
<dbReference type="Pfam" id="PF02481">
    <property type="entry name" value="DNA_processg_A"/>
    <property type="match status" value="1"/>
</dbReference>
<dbReference type="GO" id="GO:0009294">
    <property type="term" value="P:DNA-mediated transformation"/>
    <property type="evidence" value="ECO:0007669"/>
    <property type="project" value="InterPro"/>
</dbReference>
<dbReference type="RefSeq" id="WP_212821790.1">
    <property type="nucleotide sequence ID" value="NZ_AP023416.1"/>
</dbReference>
<reference evidence="5" key="1">
    <citation type="submission" date="2020-09" db="EMBL/GenBank/DDBJ databases">
        <title>New species isolated from human feces.</title>
        <authorList>
            <person name="Kitahara M."/>
            <person name="Shigeno Y."/>
            <person name="Shime M."/>
            <person name="Matsumoto Y."/>
            <person name="Nakamura S."/>
            <person name="Motooka D."/>
            <person name="Fukuoka S."/>
            <person name="Nishikawa H."/>
            <person name="Benno Y."/>
        </authorList>
    </citation>
    <scope>NUCLEOTIDE SEQUENCE</scope>
    <source>
        <strain evidence="5">MM35</strain>
        <plasmid evidence="5">pMM35_01</plasmid>
    </source>
</reference>
<accession>A0A810PUG9</accession>
<dbReference type="AlphaFoldDB" id="A0A810PUG9"/>
<evidence type="ECO:0000259" key="3">
    <source>
        <dbReference type="Pfam" id="PF02481"/>
    </source>
</evidence>
<comment type="similarity">
    <text evidence="1">Belongs to the DprA/Smf family.</text>
</comment>